<organism evidence="1">
    <name type="scientific">Anguilla anguilla</name>
    <name type="common">European freshwater eel</name>
    <name type="synonym">Muraena anguilla</name>
    <dbReference type="NCBI Taxonomy" id="7936"/>
    <lineage>
        <taxon>Eukaryota</taxon>
        <taxon>Metazoa</taxon>
        <taxon>Chordata</taxon>
        <taxon>Craniata</taxon>
        <taxon>Vertebrata</taxon>
        <taxon>Euteleostomi</taxon>
        <taxon>Actinopterygii</taxon>
        <taxon>Neopterygii</taxon>
        <taxon>Teleostei</taxon>
        <taxon>Anguilliformes</taxon>
        <taxon>Anguillidae</taxon>
        <taxon>Anguilla</taxon>
    </lineage>
</organism>
<evidence type="ECO:0000313" key="1">
    <source>
        <dbReference type="EMBL" id="JAH49268.1"/>
    </source>
</evidence>
<proteinExistence type="predicted"/>
<dbReference type="AlphaFoldDB" id="A0A0E9T964"/>
<sequence>MKFYTRPNMTLNPMSHQLEYNYLFSVLKEENKMSGHTVLKGCVLSTPPHPILNTEACVEFQFETSL</sequence>
<protein>
    <submittedName>
        <fullName evidence="1">Uncharacterized protein</fullName>
    </submittedName>
</protein>
<reference evidence="1" key="1">
    <citation type="submission" date="2014-11" db="EMBL/GenBank/DDBJ databases">
        <authorList>
            <person name="Amaro Gonzalez C."/>
        </authorList>
    </citation>
    <scope>NUCLEOTIDE SEQUENCE</scope>
</reference>
<reference evidence="1" key="2">
    <citation type="journal article" date="2015" name="Fish Shellfish Immunol.">
        <title>Early steps in the European eel (Anguilla anguilla)-Vibrio vulnificus interaction in the gills: Role of the RtxA13 toxin.</title>
        <authorList>
            <person name="Callol A."/>
            <person name="Pajuelo D."/>
            <person name="Ebbesson L."/>
            <person name="Teles M."/>
            <person name="MacKenzie S."/>
            <person name="Amaro C."/>
        </authorList>
    </citation>
    <scope>NUCLEOTIDE SEQUENCE</scope>
</reference>
<name>A0A0E9T964_ANGAN</name>
<dbReference type="EMBL" id="GBXM01059309">
    <property type="protein sequence ID" value="JAH49268.1"/>
    <property type="molecule type" value="Transcribed_RNA"/>
</dbReference>
<accession>A0A0E9T964</accession>